<sequence>MARGGGGGTALLGSVARSLVSPRVSQAWATQPHSLVATRTLNYLLGLADGRGCRTLRLPADWPRHAQHHPASSLPRPSLPSPHHHGVPGVAGVRRGTSAGGRGAERGEQYWECEAERGVASAGGSHVCGRQVWAGPGVGGVPDKRVLWQGSCLAKDEQHWCR</sequence>
<evidence type="ECO:0000313" key="2">
    <source>
        <dbReference type="EMBL" id="MPC70283.1"/>
    </source>
</evidence>
<gene>
    <name evidence="2" type="ORF">E2C01_064527</name>
</gene>
<keyword evidence="3" id="KW-1185">Reference proteome</keyword>
<protein>
    <submittedName>
        <fullName evidence="2">Uncharacterized protein</fullName>
    </submittedName>
</protein>
<accession>A0A5B7HJC7</accession>
<proteinExistence type="predicted"/>
<dbReference type="EMBL" id="VSRR010030869">
    <property type="protein sequence ID" value="MPC70283.1"/>
    <property type="molecule type" value="Genomic_DNA"/>
</dbReference>
<dbReference type="AlphaFoldDB" id="A0A5B7HJC7"/>
<feature type="region of interest" description="Disordered" evidence="1">
    <location>
        <begin position="65"/>
        <end position="106"/>
    </location>
</feature>
<name>A0A5B7HJC7_PORTR</name>
<organism evidence="2 3">
    <name type="scientific">Portunus trituberculatus</name>
    <name type="common">Swimming crab</name>
    <name type="synonym">Neptunus trituberculatus</name>
    <dbReference type="NCBI Taxonomy" id="210409"/>
    <lineage>
        <taxon>Eukaryota</taxon>
        <taxon>Metazoa</taxon>
        <taxon>Ecdysozoa</taxon>
        <taxon>Arthropoda</taxon>
        <taxon>Crustacea</taxon>
        <taxon>Multicrustacea</taxon>
        <taxon>Malacostraca</taxon>
        <taxon>Eumalacostraca</taxon>
        <taxon>Eucarida</taxon>
        <taxon>Decapoda</taxon>
        <taxon>Pleocyemata</taxon>
        <taxon>Brachyura</taxon>
        <taxon>Eubrachyura</taxon>
        <taxon>Portunoidea</taxon>
        <taxon>Portunidae</taxon>
        <taxon>Portuninae</taxon>
        <taxon>Portunus</taxon>
    </lineage>
</organism>
<dbReference type="Proteomes" id="UP000324222">
    <property type="component" value="Unassembled WGS sequence"/>
</dbReference>
<comment type="caution">
    <text evidence="2">The sequence shown here is derived from an EMBL/GenBank/DDBJ whole genome shotgun (WGS) entry which is preliminary data.</text>
</comment>
<evidence type="ECO:0000256" key="1">
    <source>
        <dbReference type="SAM" id="MobiDB-lite"/>
    </source>
</evidence>
<evidence type="ECO:0000313" key="3">
    <source>
        <dbReference type="Proteomes" id="UP000324222"/>
    </source>
</evidence>
<reference evidence="2 3" key="1">
    <citation type="submission" date="2019-05" db="EMBL/GenBank/DDBJ databases">
        <title>Another draft genome of Portunus trituberculatus and its Hox gene families provides insights of decapod evolution.</title>
        <authorList>
            <person name="Jeong J.-H."/>
            <person name="Song I."/>
            <person name="Kim S."/>
            <person name="Choi T."/>
            <person name="Kim D."/>
            <person name="Ryu S."/>
            <person name="Kim W."/>
        </authorList>
    </citation>
    <scope>NUCLEOTIDE SEQUENCE [LARGE SCALE GENOMIC DNA]</scope>
    <source>
        <tissue evidence="2">Muscle</tissue>
    </source>
</reference>